<sequence length="468" mass="48937">MSSHTLYVDGLPSPRRYWSMATTMMVIAICVLDSTIVSVALPSIARHFEASAASAIWIVNSYQIAILIAILPLASLAEIVGYRRVSQAGLILFTIASLACTFAHSLLELTMARALQGLGAAGIMSVNAALVRLTYPANMLGRATGINAMVAAVAATAGPSAGAAVLAIADWRWLFAINVPIGILAAVIAQFSLPYTERAQRSLDYLSVTLHIVTFGLLIVGLQSLAHEDARLGAALQIAAACAFGLLLIRREIDRPAPLVPFDLMHLPIFSLSLAISLCSFFAQMAAFVALPFEIQRLGRSVVATGLLMTAWPIAVAFAAPIAGRLADRYSAAILSGVGLVALSAGLALLAHLPEHGTAWDLIWRMALCGVGFGFFQAPNNRTLLSSAPRARSGAAAGMLSTVRSLGHASGAAIVALLFSAHPAAGTKIALTIAAAMTLLAALLSLLRLRTPPSHSRSPCAFSSRVES</sequence>
<dbReference type="PRINTS" id="PR01036">
    <property type="entry name" value="TCRTETB"/>
</dbReference>
<keyword evidence="2" id="KW-0813">Transport</keyword>
<feature type="domain" description="Major facilitator superfamily (MFS) profile" evidence="8">
    <location>
        <begin position="19"/>
        <end position="453"/>
    </location>
</feature>
<dbReference type="Gene3D" id="1.20.1250.20">
    <property type="entry name" value="MFS general substrate transporter like domains"/>
    <property type="match status" value="1"/>
</dbReference>
<evidence type="ECO:0000256" key="7">
    <source>
        <dbReference type="SAM" id="Phobius"/>
    </source>
</evidence>
<dbReference type="PANTHER" id="PTHR42718">
    <property type="entry name" value="MAJOR FACILITATOR SUPERFAMILY MULTIDRUG TRANSPORTER MFSC"/>
    <property type="match status" value="1"/>
</dbReference>
<feature type="transmembrane region" description="Helical" evidence="7">
    <location>
        <begin position="362"/>
        <end position="378"/>
    </location>
</feature>
<dbReference type="Gene3D" id="1.20.1720.10">
    <property type="entry name" value="Multidrug resistance protein D"/>
    <property type="match status" value="1"/>
</dbReference>
<evidence type="ECO:0000256" key="6">
    <source>
        <dbReference type="ARBA" id="ARBA00023136"/>
    </source>
</evidence>
<feature type="transmembrane region" description="Helical" evidence="7">
    <location>
        <begin position="425"/>
        <end position="447"/>
    </location>
</feature>
<feature type="transmembrane region" description="Helical" evidence="7">
    <location>
        <begin position="205"/>
        <end position="226"/>
    </location>
</feature>
<evidence type="ECO:0000313" key="10">
    <source>
        <dbReference type="Proteomes" id="UP001595904"/>
    </source>
</evidence>
<dbReference type="InterPro" id="IPR020846">
    <property type="entry name" value="MFS_dom"/>
</dbReference>
<evidence type="ECO:0000256" key="3">
    <source>
        <dbReference type="ARBA" id="ARBA00022475"/>
    </source>
</evidence>
<gene>
    <name evidence="9" type="ORF">ACFPN2_21965</name>
</gene>
<feature type="transmembrane region" description="Helical" evidence="7">
    <location>
        <begin position="303"/>
        <end position="323"/>
    </location>
</feature>
<keyword evidence="10" id="KW-1185">Reference proteome</keyword>
<dbReference type="SUPFAM" id="SSF103473">
    <property type="entry name" value="MFS general substrate transporter"/>
    <property type="match status" value="1"/>
</dbReference>
<evidence type="ECO:0000256" key="5">
    <source>
        <dbReference type="ARBA" id="ARBA00022989"/>
    </source>
</evidence>
<feature type="transmembrane region" description="Helical" evidence="7">
    <location>
        <begin position="88"/>
        <end position="107"/>
    </location>
</feature>
<feature type="transmembrane region" description="Helical" evidence="7">
    <location>
        <begin position="113"/>
        <end position="133"/>
    </location>
</feature>
<feature type="transmembrane region" description="Helical" evidence="7">
    <location>
        <begin position="173"/>
        <end position="193"/>
    </location>
</feature>
<comment type="subcellular location">
    <subcellularLocation>
        <location evidence="1">Cell membrane</location>
        <topology evidence="1">Multi-pass membrane protein</topology>
    </subcellularLocation>
</comment>
<dbReference type="Proteomes" id="UP001595904">
    <property type="component" value="Unassembled WGS sequence"/>
</dbReference>
<keyword evidence="4 7" id="KW-0812">Transmembrane</keyword>
<accession>A0ABV8SW78</accession>
<reference evidence="10" key="1">
    <citation type="journal article" date="2019" name="Int. J. Syst. Evol. Microbiol.">
        <title>The Global Catalogue of Microorganisms (GCM) 10K type strain sequencing project: providing services to taxonomists for standard genome sequencing and annotation.</title>
        <authorList>
            <consortium name="The Broad Institute Genomics Platform"/>
            <consortium name="The Broad Institute Genome Sequencing Center for Infectious Disease"/>
            <person name="Wu L."/>
            <person name="Ma J."/>
        </authorList>
    </citation>
    <scope>NUCLEOTIDE SEQUENCE [LARGE SCALE GENOMIC DNA]</scope>
    <source>
        <strain evidence="10">CGMCC 1.10759</strain>
    </source>
</reference>
<feature type="transmembrane region" description="Helical" evidence="7">
    <location>
        <begin position="269"/>
        <end position="291"/>
    </location>
</feature>
<feature type="transmembrane region" description="Helical" evidence="7">
    <location>
        <begin position="145"/>
        <end position="167"/>
    </location>
</feature>
<dbReference type="RefSeq" id="WP_380600596.1">
    <property type="nucleotide sequence ID" value="NZ_JBHSDU010000010.1"/>
</dbReference>
<comment type="caution">
    <text evidence="9">The sequence shown here is derived from an EMBL/GenBank/DDBJ whole genome shotgun (WGS) entry which is preliminary data.</text>
</comment>
<feature type="transmembrane region" description="Helical" evidence="7">
    <location>
        <begin position="232"/>
        <end position="249"/>
    </location>
</feature>
<dbReference type="PROSITE" id="PS50850">
    <property type="entry name" value="MFS"/>
    <property type="match status" value="1"/>
</dbReference>
<evidence type="ECO:0000259" key="8">
    <source>
        <dbReference type="PROSITE" id="PS50850"/>
    </source>
</evidence>
<name>A0ABV8SW78_9GAMM</name>
<proteinExistence type="predicted"/>
<evidence type="ECO:0000256" key="4">
    <source>
        <dbReference type="ARBA" id="ARBA00022692"/>
    </source>
</evidence>
<evidence type="ECO:0000313" key="9">
    <source>
        <dbReference type="EMBL" id="MFC4311766.1"/>
    </source>
</evidence>
<dbReference type="CDD" id="cd17321">
    <property type="entry name" value="MFS_MMR_MDR_like"/>
    <property type="match status" value="1"/>
</dbReference>
<feature type="transmembrane region" description="Helical" evidence="7">
    <location>
        <begin position="21"/>
        <end position="44"/>
    </location>
</feature>
<dbReference type="InterPro" id="IPR036259">
    <property type="entry name" value="MFS_trans_sf"/>
</dbReference>
<dbReference type="InterPro" id="IPR011701">
    <property type="entry name" value="MFS"/>
</dbReference>
<keyword evidence="6 7" id="KW-0472">Membrane</keyword>
<feature type="transmembrane region" description="Helical" evidence="7">
    <location>
        <begin position="399"/>
        <end position="419"/>
    </location>
</feature>
<keyword evidence="3" id="KW-1003">Cell membrane</keyword>
<protein>
    <submittedName>
        <fullName evidence="9">MFS transporter</fullName>
    </submittedName>
</protein>
<evidence type="ECO:0000256" key="2">
    <source>
        <dbReference type="ARBA" id="ARBA00022448"/>
    </source>
</evidence>
<organism evidence="9 10">
    <name type="scientific">Steroidobacter flavus</name>
    <dbReference type="NCBI Taxonomy" id="1842136"/>
    <lineage>
        <taxon>Bacteria</taxon>
        <taxon>Pseudomonadati</taxon>
        <taxon>Pseudomonadota</taxon>
        <taxon>Gammaproteobacteria</taxon>
        <taxon>Steroidobacterales</taxon>
        <taxon>Steroidobacteraceae</taxon>
        <taxon>Steroidobacter</taxon>
    </lineage>
</organism>
<feature type="transmembrane region" description="Helical" evidence="7">
    <location>
        <begin position="56"/>
        <end position="76"/>
    </location>
</feature>
<keyword evidence="5 7" id="KW-1133">Transmembrane helix</keyword>
<dbReference type="PANTHER" id="PTHR42718:SF46">
    <property type="entry name" value="BLR6921 PROTEIN"/>
    <property type="match status" value="1"/>
</dbReference>
<dbReference type="EMBL" id="JBHSDU010000010">
    <property type="protein sequence ID" value="MFC4311766.1"/>
    <property type="molecule type" value="Genomic_DNA"/>
</dbReference>
<feature type="transmembrane region" description="Helical" evidence="7">
    <location>
        <begin position="330"/>
        <end position="350"/>
    </location>
</feature>
<evidence type="ECO:0000256" key="1">
    <source>
        <dbReference type="ARBA" id="ARBA00004651"/>
    </source>
</evidence>
<dbReference type="Pfam" id="PF07690">
    <property type="entry name" value="MFS_1"/>
    <property type="match status" value="1"/>
</dbReference>